<evidence type="ECO:0000313" key="4">
    <source>
        <dbReference type="Proteomes" id="UP000494163"/>
    </source>
</evidence>
<dbReference type="InterPro" id="IPR014716">
    <property type="entry name" value="Fibrinogen_a/b/g_C_1"/>
</dbReference>
<dbReference type="PANTHER" id="PTHR19143:SF327">
    <property type="entry name" value="FI21813P1-RELATED"/>
    <property type="match status" value="1"/>
</dbReference>
<feature type="chain" id="PRO_5005792974" evidence="1">
    <location>
        <begin position="20"/>
        <end position="237"/>
    </location>
</feature>
<sequence>MQQQLLLLPLIVALAAATATTPDKCGTFSSCLGFTNATGWRVIEAPGLAAFPVPCDGQTPGAGSGWTVMQRRVDGSVRFQRSWAAYRAGFGDLQADYFIGLEALHRLTTHQPHELYIFMENFKNKQAYARYDNFVVASESEGYKLLELGMYVGTAGDDFSLNKGMKFSTMDKDNDVYWQNCALESQGGWWHKNCTSVNLNGEYFDSQLDEYKGIRWWSWNDNETLKSVKMLIRPKAK</sequence>
<dbReference type="InterPro" id="IPR050373">
    <property type="entry name" value="Fibrinogen_C-term_domain"/>
</dbReference>
<protein>
    <submittedName>
        <fullName evidence="3">Maker62</fullName>
    </submittedName>
</protein>
<proteinExistence type="predicted"/>
<dbReference type="Proteomes" id="UP000494163">
    <property type="component" value="Chromosome 2R"/>
</dbReference>
<dbReference type="Pfam" id="PF00147">
    <property type="entry name" value="Fibrinogen_C"/>
    <property type="match status" value="1"/>
</dbReference>
<dbReference type="OMA" id="CALESQG"/>
<accession>A0A0M4E950</accession>
<dbReference type="Gene3D" id="3.90.215.10">
    <property type="entry name" value="Gamma Fibrinogen, chain A, domain 1"/>
    <property type="match status" value="1"/>
</dbReference>
<feature type="signal peptide" evidence="1">
    <location>
        <begin position="1"/>
        <end position="19"/>
    </location>
</feature>
<dbReference type="EMBL" id="CP012524">
    <property type="protein sequence ID" value="ALC41371.1"/>
    <property type="molecule type" value="Genomic_DNA"/>
</dbReference>
<dbReference type="OrthoDB" id="6145874at2759"/>
<dbReference type="SMART" id="SM00186">
    <property type="entry name" value="FBG"/>
    <property type="match status" value="1"/>
</dbReference>
<dbReference type="GO" id="GO:0005615">
    <property type="term" value="C:extracellular space"/>
    <property type="evidence" value="ECO:0007669"/>
    <property type="project" value="TreeGrafter"/>
</dbReference>
<name>A0A0M4E950_DROBS</name>
<dbReference type="InterPro" id="IPR036056">
    <property type="entry name" value="Fibrinogen-like_C"/>
</dbReference>
<organism evidence="3 4">
    <name type="scientific">Drosophila busckii</name>
    <name type="common">Fruit fly</name>
    <dbReference type="NCBI Taxonomy" id="30019"/>
    <lineage>
        <taxon>Eukaryota</taxon>
        <taxon>Metazoa</taxon>
        <taxon>Ecdysozoa</taxon>
        <taxon>Arthropoda</taxon>
        <taxon>Hexapoda</taxon>
        <taxon>Insecta</taxon>
        <taxon>Pterygota</taxon>
        <taxon>Neoptera</taxon>
        <taxon>Endopterygota</taxon>
        <taxon>Diptera</taxon>
        <taxon>Brachycera</taxon>
        <taxon>Muscomorpha</taxon>
        <taxon>Ephydroidea</taxon>
        <taxon>Drosophilidae</taxon>
        <taxon>Drosophila</taxon>
    </lineage>
</organism>
<keyword evidence="1" id="KW-0732">Signal</keyword>
<feature type="domain" description="Fibrinogen C-terminal" evidence="2">
    <location>
        <begin position="16"/>
        <end position="236"/>
    </location>
</feature>
<evidence type="ECO:0000313" key="3">
    <source>
        <dbReference type="EMBL" id="ALC41371.1"/>
    </source>
</evidence>
<dbReference type="PANTHER" id="PTHR19143">
    <property type="entry name" value="FIBRINOGEN/TENASCIN/ANGIOPOEITIN"/>
    <property type="match status" value="1"/>
</dbReference>
<dbReference type="AlphaFoldDB" id="A0A0M4E950"/>
<dbReference type="InterPro" id="IPR002181">
    <property type="entry name" value="Fibrinogen_a/b/g_C_dom"/>
</dbReference>
<keyword evidence="4" id="KW-1185">Reference proteome</keyword>
<dbReference type="SUPFAM" id="SSF56496">
    <property type="entry name" value="Fibrinogen C-terminal domain-like"/>
    <property type="match status" value="1"/>
</dbReference>
<evidence type="ECO:0000259" key="2">
    <source>
        <dbReference type="PROSITE" id="PS51406"/>
    </source>
</evidence>
<dbReference type="CDD" id="cd00087">
    <property type="entry name" value="FReD"/>
    <property type="match status" value="1"/>
</dbReference>
<dbReference type="STRING" id="30019.A0A0M4E950"/>
<dbReference type="SMR" id="A0A0M4E950"/>
<evidence type="ECO:0000256" key="1">
    <source>
        <dbReference type="SAM" id="SignalP"/>
    </source>
</evidence>
<dbReference type="PROSITE" id="PS51406">
    <property type="entry name" value="FIBRINOGEN_C_2"/>
    <property type="match status" value="1"/>
</dbReference>
<reference evidence="3 4" key="1">
    <citation type="submission" date="2015-08" db="EMBL/GenBank/DDBJ databases">
        <title>Ancestral chromatin configuration constrains chromatin evolution on differentiating sex chromosomes in Drosophila.</title>
        <authorList>
            <person name="Zhou Q."/>
            <person name="Bachtrog D."/>
        </authorList>
    </citation>
    <scope>NUCLEOTIDE SEQUENCE [LARGE SCALE GENOMIC DNA]</scope>
    <source>
        <tissue evidence="3">Whole larvae</tissue>
    </source>
</reference>
<gene>
    <name evidence="3" type="ORF">Dbus_chr2Rg950</name>
</gene>